<dbReference type="InterPro" id="IPR036514">
    <property type="entry name" value="SGNH_hydro_sf"/>
</dbReference>
<organism evidence="3 4">
    <name type="scientific">Pyrus ussuriensis x Pyrus communis</name>
    <dbReference type="NCBI Taxonomy" id="2448454"/>
    <lineage>
        <taxon>Eukaryota</taxon>
        <taxon>Viridiplantae</taxon>
        <taxon>Streptophyta</taxon>
        <taxon>Embryophyta</taxon>
        <taxon>Tracheophyta</taxon>
        <taxon>Spermatophyta</taxon>
        <taxon>Magnoliopsida</taxon>
        <taxon>eudicotyledons</taxon>
        <taxon>Gunneridae</taxon>
        <taxon>Pentapetalae</taxon>
        <taxon>rosids</taxon>
        <taxon>fabids</taxon>
        <taxon>Rosales</taxon>
        <taxon>Rosaceae</taxon>
        <taxon>Amygdaloideae</taxon>
        <taxon>Maleae</taxon>
        <taxon>Pyrus</taxon>
    </lineage>
</organism>
<protein>
    <submittedName>
        <fullName evidence="3">GDSL esterase/lipase 1-like</fullName>
    </submittedName>
</protein>
<dbReference type="CDD" id="cd01837">
    <property type="entry name" value="SGNH_plant_lipase_like"/>
    <property type="match status" value="1"/>
</dbReference>
<evidence type="ECO:0000256" key="2">
    <source>
        <dbReference type="ARBA" id="ARBA00022729"/>
    </source>
</evidence>
<dbReference type="AlphaFoldDB" id="A0A5N5G6H5"/>
<reference evidence="3 4" key="3">
    <citation type="submission" date="2019-11" db="EMBL/GenBank/DDBJ databases">
        <title>A de novo genome assembly of a pear dwarfing rootstock.</title>
        <authorList>
            <person name="Wang F."/>
            <person name="Wang J."/>
            <person name="Li S."/>
            <person name="Zhang Y."/>
            <person name="Fang M."/>
            <person name="Ma L."/>
            <person name="Zhao Y."/>
            <person name="Jiang S."/>
        </authorList>
    </citation>
    <scope>NUCLEOTIDE SEQUENCE [LARGE SCALE GENOMIC DNA]</scope>
    <source>
        <strain evidence="3">S2</strain>
        <tissue evidence="3">Leaf</tissue>
    </source>
</reference>
<dbReference type="Pfam" id="PF00657">
    <property type="entry name" value="Lipase_GDSL"/>
    <property type="match status" value="1"/>
</dbReference>
<dbReference type="PANTHER" id="PTHR45966:SF1">
    <property type="entry name" value="GDSL ESTERASE_LIPASE 1-RELATED"/>
    <property type="match status" value="1"/>
</dbReference>
<evidence type="ECO:0000256" key="1">
    <source>
        <dbReference type="ARBA" id="ARBA00008668"/>
    </source>
</evidence>
<reference evidence="4" key="2">
    <citation type="submission" date="2019-10" db="EMBL/GenBank/DDBJ databases">
        <title>A de novo genome assembly of a pear dwarfing rootstock.</title>
        <authorList>
            <person name="Wang F."/>
            <person name="Wang J."/>
            <person name="Li S."/>
            <person name="Zhang Y."/>
            <person name="Fang M."/>
            <person name="Ma L."/>
            <person name="Zhao Y."/>
            <person name="Jiang S."/>
        </authorList>
    </citation>
    <scope>NUCLEOTIDE SEQUENCE [LARGE SCALE GENOMIC DNA]</scope>
</reference>
<name>A0A5N5G6H5_9ROSA</name>
<keyword evidence="4" id="KW-1185">Reference proteome</keyword>
<gene>
    <name evidence="3" type="ORF">D8674_019041</name>
</gene>
<accession>A0A5N5G6H5</accession>
<dbReference type="EMBL" id="SMOL01000487">
    <property type="protein sequence ID" value="KAB2611009.1"/>
    <property type="molecule type" value="Genomic_DNA"/>
</dbReference>
<evidence type="ECO:0000313" key="3">
    <source>
        <dbReference type="EMBL" id="KAB2611009.1"/>
    </source>
</evidence>
<dbReference type="Proteomes" id="UP000327157">
    <property type="component" value="Chromosome 17"/>
</dbReference>
<reference evidence="3 4" key="1">
    <citation type="submission" date="2019-09" db="EMBL/GenBank/DDBJ databases">
        <authorList>
            <person name="Ou C."/>
        </authorList>
    </citation>
    <scope>NUCLEOTIDE SEQUENCE [LARGE SCALE GENOMIC DNA]</scope>
    <source>
        <strain evidence="3">S2</strain>
        <tissue evidence="3">Leaf</tissue>
    </source>
</reference>
<dbReference type="Gene3D" id="3.40.50.1110">
    <property type="entry name" value="SGNH hydrolase"/>
    <property type="match status" value="1"/>
</dbReference>
<evidence type="ECO:0000313" key="4">
    <source>
        <dbReference type="Proteomes" id="UP000327157"/>
    </source>
</evidence>
<dbReference type="InterPro" id="IPR001087">
    <property type="entry name" value="GDSL"/>
</dbReference>
<comment type="similarity">
    <text evidence="1">Belongs to the 'GDSL' lipolytic enzyme family.</text>
</comment>
<dbReference type="PANTHER" id="PTHR45966">
    <property type="entry name" value="GDSL-LIKE LIPASE/ACYLHYDROLASE"/>
    <property type="match status" value="1"/>
</dbReference>
<proteinExistence type="inferred from homology"/>
<dbReference type="SUPFAM" id="SSF52266">
    <property type="entry name" value="SGNH hydrolase"/>
    <property type="match status" value="1"/>
</dbReference>
<dbReference type="GO" id="GO:0016298">
    <property type="term" value="F:lipase activity"/>
    <property type="evidence" value="ECO:0007669"/>
    <property type="project" value="TreeGrafter"/>
</dbReference>
<keyword evidence="2" id="KW-0732">Signal</keyword>
<dbReference type="InterPro" id="IPR044552">
    <property type="entry name" value="GLIP1-5/GLL25"/>
</dbReference>
<dbReference type="OrthoDB" id="1600564at2759"/>
<sequence length="362" mass="40486">MRNFEYESLLRALLIPSSYSHGEKKHAALFIFGDSLFDVGNNNYINTSSSFQSNIWPYGETFFNYATGRASDGRLIPDFIAEYAKLPFIMPYLQPGFDNYIYGVNFASGGAGALAETYQGFVIDLKTQLSYFKNVEKQLRHKLGDAEAYTFLSNAVYLISIGSNDYFTPFRTNSTLFESHSHEEYVGMVIGNLTNVIKEIYKKGGRKFGFANGFPLGCAPSMRILKPESLGSCVEEVTALVKLHSRVLAKDLLKLKTKLQGFRYSNANFYDQVNEIIGNPLKYGFKEGKAACCGSGPYRGISNCGGKAGSAEFQLCENVTEYVFFDSGHPTERVYQILSKLWWSGTPYVTGTSIHLMELFDL</sequence>
<comment type="caution">
    <text evidence="3">The sequence shown here is derived from an EMBL/GenBank/DDBJ whole genome shotgun (WGS) entry which is preliminary data.</text>
</comment>
<dbReference type="InterPro" id="IPR035669">
    <property type="entry name" value="SGNH_plant_lipase-like"/>
</dbReference>